<proteinExistence type="predicted"/>
<accession>A0AB39CDP0</accession>
<protein>
    <submittedName>
        <fullName evidence="1">Uncharacterized protein</fullName>
    </submittedName>
</protein>
<reference evidence="1" key="1">
    <citation type="submission" date="2024-07" db="EMBL/GenBank/DDBJ databases">
        <authorList>
            <person name="Bringhurst R.M."/>
            <person name="Homer T.E."/>
        </authorList>
    </citation>
    <scope>NUCLEOTIDE SEQUENCE</scope>
</reference>
<name>A0AB39CDP0_9VIRU</name>
<dbReference type="EMBL" id="PQ015379">
    <property type="protein sequence ID" value="XDJ14959.1"/>
    <property type="molecule type" value="Genomic_DNA"/>
</dbReference>
<sequence length="78" mass="9247">MPRDFESPSEVRGAAKRWKFRAQREDESDVEFRAALADHVKGKDLIESMEIRTGKGWDRWDATEKQMMLMDALTFRRE</sequence>
<organism evidence="1">
    <name type="scientific">Pseudomonas phage HRDY3</name>
    <dbReference type="NCBI Taxonomy" id="3236930"/>
    <lineage>
        <taxon>Viruses</taxon>
    </lineage>
</organism>
<evidence type="ECO:0000313" key="1">
    <source>
        <dbReference type="EMBL" id="XDJ14959.1"/>
    </source>
</evidence>